<evidence type="ECO:0000256" key="1">
    <source>
        <dbReference type="ARBA" id="ARBA00006987"/>
    </source>
</evidence>
<accession>A0A917ZIQ8</accession>
<dbReference type="InterPro" id="IPR005064">
    <property type="entry name" value="BUG"/>
</dbReference>
<dbReference type="Gene3D" id="3.40.190.10">
    <property type="entry name" value="Periplasmic binding protein-like II"/>
    <property type="match status" value="1"/>
</dbReference>
<evidence type="ECO:0000313" key="4">
    <source>
        <dbReference type="Proteomes" id="UP000599578"/>
    </source>
</evidence>
<dbReference type="Gene3D" id="3.40.190.150">
    <property type="entry name" value="Bordetella uptake gene, domain 1"/>
    <property type="match status" value="1"/>
</dbReference>
<comment type="caution">
    <text evidence="3">The sequence shown here is derived from an EMBL/GenBank/DDBJ whole genome shotgun (WGS) entry which is preliminary data.</text>
</comment>
<organism evidence="3 4">
    <name type="scientific">Marinobacterium nitratireducens</name>
    <dbReference type="NCBI Taxonomy" id="518897"/>
    <lineage>
        <taxon>Bacteria</taxon>
        <taxon>Pseudomonadati</taxon>
        <taxon>Pseudomonadota</taxon>
        <taxon>Gammaproteobacteria</taxon>
        <taxon>Oceanospirillales</taxon>
        <taxon>Oceanospirillaceae</taxon>
        <taxon>Marinobacterium</taxon>
    </lineage>
</organism>
<proteinExistence type="inferred from homology"/>
<keyword evidence="4" id="KW-1185">Reference proteome</keyword>
<dbReference type="EMBL" id="BMLT01000007">
    <property type="protein sequence ID" value="GGO83845.1"/>
    <property type="molecule type" value="Genomic_DNA"/>
</dbReference>
<dbReference type="PANTHER" id="PTHR42928">
    <property type="entry name" value="TRICARBOXYLATE-BINDING PROTEIN"/>
    <property type="match status" value="1"/>
</dbReference>
<reference evidence="3 4" key="1">
    <citation type="journal article" date="2014" name="Int. J. Syst. Evol. Microbiol.">
        <title>Complete genome sequence of Corynebacterium casei LMG S-19264T (=DSM 44701T), isolated from a smear-ripened cheese.</title>
        <authorList>
            <consortium name="US DOE Joint Genome Institute (JGI-PGF)"/>
            <person name="Walter F."/>
            <person name="Albersmeier A."/>
            <person name="Kalinowski J."/>
            <person name="Ruckert C."/>
        </authorList>
    </citation>
    <scope>NUCLEOTIDE SEQUENCE [LARGE SCALE GENOMIC DNA]</scope>
    <source>
        <strain evidence="3 4">CGMCC 1.7286</strain>
    </source>
</reference>
<dbReference type="Pfam" id="PF03401">
    <property type="entry name" value="TctC"/>
    <property type="match status" value="1"/>
</dbReference>
<dbReference type="AlphaFoldDB" id="A0A917ZIQ8"/>
<comment type="similarity">
    <text evidence="1">Belongs to the UPF0065 (bug) family.</text>
</comment>
<evidence type="ECO:0000256" key="2">
    <source>
        <dbReference type="SAM" id="SignalP"/>
    </source>
</evidence>
<dbReference type="InterPro" id="IPR042100">
    <property type="entry name" value="Bug_dom1"/>
</dbReference>
<protein>
    <submittedName>
        <fullName evidence="3">MFS transporter</fullName>
    </submittedName>
</protein>
<dbReference type="Proteomes" id="UP000599578">
    <property type="component" value="Unassembled WGS sequence"/>
</dbReference>
<evidence type="ECO:0000313" key="3">
    <source>
        <dbReference type="EMBL" id="GGO83845.1"/>
    </source>
</evidence>
<sequence length="339" mass="36967">MGIRNIFATGICAATTVVLASLASGPLQADEFPERRIQHYYPWNASGTTFAASQIIAEAMGEELGEKMVVLSKPGASGQNAFKAAMNEPADGYTTIDGYQAPLIMGPLNGDAGYTFRDFTPLHFSHSFSMALVSRADETRWSDLTSFIEYVKAHPGETRYSGGPEVAMPHMVGAKLMQHSDSVSRHVPYAEANDAVKDLRSGILDWMVVTPGIYKANESKLRVEVVLSDNPASSEWYNGAKTIKDYGIDFGLTGIGSLGWTWWLVAKDTPDNVVAVLRDAQAKALNRPDVRKKVSELGFVLNGYTADQYEDVVSSAEEQVKTAVAALSWEKSKIQELNK</sequence>
<name>A0A917ZIQ8_9GAMM</name>
<feature type="signal peptide" evidence="2">
    <location>
        <begin position="1"/>
        <end position="29"/>
    </location>
</feature>
<dbReference type="PANTHER" id="PTHR42928:SF5">
    <property type="entry name" value="BLR1237 PROTEIN"/>
    <property type="match status" value="1"/>
</dbReference>
<keyword evidence="2" id="KW-0732">Signal</keyword>
<gene>
    <name evidence="3" type="ORF">GCM10011348_28710</name>
</gene>
<dbReference type="RefSeq" id="WP_188861309.1">
    <property type="nucleotide sequence ID" value="NZ_BMLT01000007.1"/>
</dbReference>
<feature type="chain" id="PRO_5037892748" evidence="2">
    <location>
        <begin position="30"/>
        <end position="339"/>
    </location>
</feature>